<dbReference type="EMBL" id="QGKX02001290">
    <property type="protein sequence ID" value="KAF3541594.1"/>
    <property type="molecule type" value="Genomic_DNA"/>
</dbReference>
<gene>
    <name evidence="1" type="ORF">F2Q69_00021366</name>
</gene>
<dbReference type="Proteomes" id="UP000712600">
    <property type="component" value="Unassembled WGS sequence"/>
</dbReference>
<comment type="caution">
    <text evidence="1">The sequence shown here is derived from an EMBL/GenBank/DDBJ whole genome shotgun (WGS) entry which is preliminary data.</text>
</comment>
<accession>A0A3N6R0N2</accession>
<proteinExistence type="predicted"/>
<name>A0A3N6R0N2_BRACR</name>
<evidence type="ECO:0000313" key="2">
    <source>
        <dbReference type="Proteomes" id="UP000712600"/>
    </source>
</evidence>
<organism evidence="1 2">
    <name type="scientific">Brassica cretica</name>
    <name type="common">Mustard</name>
    <dbReference type="NCBI Taxonomy" id="69181"/>
    <lineage>
        <taxon>Eukaryota</taxon>
        <taxon>Viridiplantae</taxon>
        <taxon>Streptophyta</taxon>
        <taxon>Embryophyta</taxon>
        <taxon>Tracheophyta</taxon>
        <taxon>Spermatophyta</taxon>
        <taxon>Magnoliopsida</taxon>
        <taxon>eudicotyledons</taxon>
        <taxon>Gunneridae</taxon>
        <taxon>Pentapetalae</taxon>
        <taxon>rosids</taxon>
        <taxon>malvids</taxon>
        <taxon>Brassicales</taxon>
        <taxon>Brassicaceae</taxon>
        <taxon>Brassiceae</taxon>
        <taxon>Brassica</taxon>
    </lineage>
</organism>
<reference evidence="1" key="1">
    <citation type="submission" date="2019-12" db="EMBL/GenBank/DDBJ databases">
        <title>Genome sequencing and annotation of Brassica cretica.</title>
        <authorList>
            <person name="Studholme D.J."/>
            <person name="Sarris P."/>
        </authorList>
    </citation>
    <scope>NUCLEOTIDE SEQUENCE</scope>
    <source>
        <strain evidence="1">PFS-109/04</strain>
        <tissue evidence="1">Leaf</tissue>
    </source>
</reference>
<evidence type="ECO:0000313" key="1">
    <source>
        <dbReference type="EMBL" id="KAF3541594.1"/>
    </source>
</evidence>
<protein>
    <submittedName>
        <fullName evidence="1">Uncharacterized protein</fullName>
    </submittedName>
</protein>
<dbReference type="AlphaFoldDB" id="A0A3N6R0N2"/>
<sequence>MVSVRGNQVTGPLPDPISIIPRLSYLEPEGFSGSSLLEKMSHIVSCSTQEVESNSVVTLEPYQVFPAWDGHEVDLSTCIIIKFQRS</sequence>